<reference evidence="4 5" key="1">
    <citation type="submission" date="2016-10" db="EMBL/GenBank/DDBJ databases">
        <authorList>
            <person name="de Groot N.N."/>
        </authorList>
    </citation>
    <scope>NUCLEOTIDE SEQUENCE [LARGE SCALE GENOMIC DNA]</scope>
    <source>
        <strain evidence="4 5">DSM 5885</strain>
    </source>
</reference>
<accession>A0A1G8BCY9</accession>
<dbReference type="Pfam" id="PF00596">
    <property type="entry name" value="Aldolase_II"/>
    <property type="match status" value="1"/>
</dbReference>
<dbReference type="GO" id="GO:0016832">
    <property type="term" value="F:aldehyde-lyase activity"/>
    <property type="evidence" value="ECO:0007669"/>
    <property type="project" value="TreeGrafter"/>
</dbReference>
<dbReference type="RefSeq" id="WP_176785796.1">
    <property type="nucleotide sequence ID" value="NZ_FNCY01000005.1"/>
</dbReference>
<dbReference type="EMBL" id="FNCY01000005">
    <property type="protein sequence ID" value="SDH31048.1"/>
    <property type="molecule type" value="Genomic_DNA"/>
</dbReference>
<name>A0A1G8BCY9_9RHOO</name>
<dbReference type="STRING" id="83767.SAMN05660652_01486"/>
<dbReference type="SMART" id="SM01007">
    <property type="entry name" value="Aldolase_II"/>
    <property type="match status" value="1"/>
</dbReference>
<keyword evidence="2" id="KW-0456">Lyase</keyword>
<dbReference type="GO" id="GO:0019323">
    <property type="term" value="P:pentose catabolic process"/>
    <property type="evidence" value="ECO:0007669"/>
    <property type="project" value="TreeGrafter"/>
</dbReference>
<gene>
    <name evidence="4" type="ORF">SAMN05660652_01486</name>
</gene>
<feature type="domain" description="Class II aldolase/adducin N-terminal" evidence="3">
    <location>
        <begin position="10"/>
        <end position="191"/>
    </location>
</feature>
<dbReference type="InterPro" id="IPR036409">
    <property type="entry name" value="Aldolase_II/adducin_N_sf"/>
</dbReference>
<dbReference type="PANTHER" id="PTHR22789:SF0">
    <property type="entry name" value="3-OXO-TETRONATE 4-PHOSPHATE DECARBOXYLASE-RELATED"/>
    <property type="match status" value="1"/>
</dbReference>
<evidence type="ECO:0000313" key="4">
    <source>
        <dbReference type="EMBL" id="SDH31048.1"/>
    </source>
</evidence>
<evidence type="ECO:0000313" key="5">
    <source>
        <dbReference type="Proteomes" id="UP000198607"/>
    </source>
</evidence>
<sequence>MNDLIEKAIADFILAARRAYDARIQTGNGGNLSVRIGNTGMMVVKASGVSFVDSAPDTVVVTDLEGRVIEGDRSPTRELLLHSVLYREFSHFDAIVHTHSPYAIAWSLSGKDIPPITKQSLLKLPGPIPVVPVDTPEVTTADIPKICALLKENPKRLAFVLQGHGIVALGRSAAEAEHLAEFVEETAQVAWLAAIGRNAGLIA</sequence>
<organism evidence="4 5">
    <name type="scientific">Propionivibrio dicarboxylicus</name>
    <dbReference type="NCBI Taxonomy" id="83767"/>
    <lineage>
        <taxon>Bacteria</taxon>
        <taxon>Pseudomonadati</taxon>
        <taxon>Pseudomonadota</taxon>
        <taxon>Betaproteobacteria</taxon>
        <taxon>Rhodocyclales</taxon>
        <taxon>Rhodocyclaceae</taxon>
        <taxon>Propionivibrio</taxon>
    </lineage>
</organism>
<dbReference type="GO" id="GO:0005829">
    <property type="term" value="C:cytosol"/>
    <property type="evidence" value="ECO:0007669"/>
    <property type="project" value="TreeGrafter"/>
</dbReference>
<keyword evidence="1" id="KW-0479">Metal-binding</keyword>
<dbReference type="GO" id="GO:0046872">
    <property type="term" value="F:metal ion binding"/>
    <property type="evidence" value="ECO:0007669"/>
    <property type="project" value="UniProtKB-KW"/>
</dbReference>
<evidence type="ECO:0000256" key="1">
    <source>
        <dbReference type="ARBA" id="ARBA00022723"/>
    </source>
</evidence>
<keyword evidence="5" id="KW-1185">Reference proteome</keyword>
<evidence type="ECO:0000256" key="2">
    <source>
        <dbReference type="ARBA" id="ARBA00023239"/>
    </source>
</evidence>
<dbReference type="Gene3D" id="3.40.225.10">
    <property type="entry name" value="Class II aldolase/adducin N-terminal domain"/>
    <property type="match status" value="1"/>
</dbReference>
<dbReference type="AlphaFoldDB" id="A0A1G8BCY9"/>
<dbReference type="SUPFAM" id="SSF53639">
    <property type="entry name" value="AraD/HMP-PK domain-like"/>
    <property type="match status" value="1"/>
</dbReference>
<evidence type="ECO:0000259" key="3">
    <source>
        <dbReference type="SMART" id="SM01007"/>
    </source>
</evidence>
<dbReference type="Proteomes" id="UP000198607">
    <property type="component" value="Unassembled WGS sequence"/>
</dbReference>
<proteinExistence type="predicted"/>
<dbReference type="PANTHER" id="PTHR22789">
    <property type="entry name" value="FUCULOSE PHOSPHATE ALDOLASE"/>
    <property type="match status" value="1"/>
</dbReference>
<dbReference type="InterPro" id="IPR001303">
    <property type="entry name" value="Aldolase_II/adducin_N"/>
</dbReference>
<protein>
    <submittedName>
        <fullName evidence="4">L-ribulose-5-phosphate 4-epimerase</fullName>
    </submittedName>
</protein>
<dbReference type="InterPro" id="IPR050197">
    <property type="entry name" value="Aldolase_class_II_sugar_metab"/>
</dbReference>